<sequence length="267" mass="28494">MPEENDPCQEMPRILAKLAGRRPALFLDFDGTLAPIVPRAADARALPQAVTAIGTLRQAGMPVVLVTGRARADLVQRLASSGLEPEGLLIAGSHGYEIEGSGIASPPVANAETRARLAVAFEPLRQRLAHFQGTEIEGKAFAIAVHWRHADPNDVPAIEAVIDALVREVPGLRKTHGKMVFELRPDVAWDKGAAVTWILAQWDDPLIMPIFIGDDVTDIDGLDAVRVGGIGIAVGSAIPPGHAHYRLPDPEGVARFLGMLGTFSVQT</sequence>
<dbReference type="RefSeq" id="WP_088559831.1">
    <property type="nucleotide sequence ID" value="NZ_FYEH01000001.1"/>
</dbReference>
<proteinExistence type="inferred from homology"/>
<evidence type="ECO:0000256" key="3">
    <source>
        <dbReference type="ARBA" id="ARBA00022801"/>
    </source>
</evidence>
<dbReference type="Proteomes" id="UP000197065">
    <property type="component" value="Unassembled WGS sequence"/>
</dbReference>
<dbReference type="GO" id="GO:0004805">
    <property type="term" value="F:trehalose-phosphatase activity"/>
    <property type="evidence" value="ECO:0007669"/>
    <property type="project" value="UniProtKB-EC"/>
</dbReference>
<dbReference type="EC" id="3.1.3.12" evidence="4"/>
<dbReference type="AlphaFoldDB" id="A0A212QCF1"/>
<dbReference type="Pfam" id="PF02358">
    <property type="entry name" value="Trehalose_PPase"/>
    <property type="match status" value="1"/>
</dbReference>
<dbReference type="Gene3D" id="3.30.70.1020">
    <property type="entry name" value="Trehalose-6-phosphate phosphatase related protein, domain 2"/>
    <property type="match status" value="1"/>
</dbReference>
<comment type="similarity">
    <text evidence="2 4">Belongs to the trehalose phosphatase family.</text>
</comment>
<evidence type="ECO:0000256" key="2">
    <source>
        <dbReference type="ARBA" id="ARBA00008770"/>
    </source>
</evidence>
<dbReference type="PANTHER" id="PTHR43768">
    <property type="entry name" value="TREHALOSE 6-PHOSPHATE PHOSPHATASE"/>
    <property type="match status" value="1"/>
</dbReference>
<dbReference type="GO" id="GO:0046872">
    <property type="term" value="F:metal ion binding"/>
    <property type="evidence" value="ECO:0007669"/>
    <property type="project" value="UniProtKB-KW"/>
</dbReference>
<dbReference type="InterPro" id="IPR044651">
    <property type="entry name" value="OTSB-like"/>
</dbReference>
<name>A0A212QCF1_9PROT</name>
<dbReference type="SUPFAM" id="SSF56784">
    <property type="entry name" value="HAD-like"/>
    <property type="match status" value="1"/>
</dbReference>
<comment type="catalytic activity">
    <reaction evidence="4">
        <text>alpha,alpha-trehalose 6-phosphate + H2O = alpha,alpha-trehalose + phosphate</text>
        <dbReference type="Rhea" id="RHEA:23420"/>
        <dbReference type="ChEBI" id="CHEBI:15377"/>
        <dbReference type="ChEBI" id="CHEBI:16551"/>
        <dbReference type="ChEBI" id="CHEBI:43474"/>
        <dbReference type="ChEBI" id="CHEBI:58429"/>
        <dbReference type="EC" id="3.1.3.12"/>
    </reaction>
</comment>
<evidence type="ECO:0000256" key="1">
    <source>
        <dbReference type="ARBA" id="ARBA00005199"/>
    </source>
</evidence>
<organism evidence="5 6">
    <name type="scientific">Arboricoccus pini</name>
    <dbReference type="NCBI Taxonomy" id="1963835"/>
    <lineage>
        <taxon>Bacteria</taxon>
        <taxon>Pseudomonadati</taxon>
        <taxon>Pseudomonadota</taxon>
        <taxon>Alphaproteobacteria</taxon>
        <taxon>Geminicoccales</taxon>
        <taxon>Geminicoccaceae</taxon>
        <taxon>Arboricoccus</taxon>
    </lineage>
</organism>
<dbReference type="OrthoDB" id="9814913at2"/>
<comment type="cofactor">
    <cofactor evidence="4">
        <name>Mg(2+)</name>
        <dbReference type="ChEBI" id="CHEBI:18420"/>
    </cofactor>
</comment>
<dbReference type="InterPro" id="IPR006379">
    <property type="entry name" value="HAD-SF_hydro_IIB"/>
</dbReference>
<comment type="pathway">
    <text evidence="1 4">Glycan biosynthesis; trehalose biosynthesis.</text>
</comment>
<keyword evidence="6" id="KW-1185">Reference proteome</keyword>
<evidence type="ECO:0000256" key="4">
    <source>
        <dbReference type="RuleBase" id="RU361117"/>
    </source>
</evidence>
<protein>
    <recommendedName>
        <fullName evidence="4">Trehalose 6-phosphate phosphatase</fullName>
        <ecNumber evidence="4">3.1.3.12</ecNumber>
    </recommendedName>
</protein>
<dbReference type="InterPro" id="IPR023214">
    <property type="entry name" value="HAD_sf"/>
</dbReference>
<dbReference type="InterPro" id="IPR003337">
    <property type="entry name" value="Trehalose_PPase"/>
</dbReference>
<dbReference type="Gene3D" id="3.40.50.1000">
    <property type="entry name" value="HAD superfamily/HAD-like"/>
    <property type="match status" value="1"/>
</dbReference>
<reference evidence="5 6" key="1">
    <citation type="submission" date="2017-06" db="EMBL/GenBank/DDBJ databases">
        <authorList>
            <person name="Kim H.J."/>
            <person name="Triplett B.A."/>
        </authorList>
    </citation>
    <scope>NUCLEOTIDE SEQUENCE [LARGE SCALE GENOMIC DNA]</scope>
    <source>
        <strain evidence="5 6">B29T1</strain>
    </source>
</reference>
<dbReference type="PANTHER" id="PTHR43768:SF3">
    <property type="entry name" value="TREHALOSE 6-PHOSPHATE PHOSPHATASE"/>
    <property type="match status" value="1"/>
</dbReference>
<comment type="function">
    <text evidence="4">Removes the phosphate from trehalose 6-phosphate to produce free trehalose.</text>
</comment>
<keyword evidence="4" id="KW-0460">Magnesium</keyword>
<accession>A0A212QCF1</accession>
<dbReference type="NCBIfam" id="TIGR01484">
    <property type="entry name" value="HAD-SF-IIB"/>
    <property type="match status" value="1"/>
</dbReference>
<keyword evidence="4" id="KW-0479">Metal-binding</keyword>
<keyword evidence="3 4" id="KW-0378">Hydrolase</keyword>
<dbReference type="NCBIfam" id="TIGR00685">
    <property type="entry name" value="T6PP"/>
    <property type="match status" value="1"/>
</dbReference>
<gene>
    <name evidence="5" type="ORF">SAMN07250955_101559</name>
</gene>
<dbReference type="GO" id="GO:0005992">
    <property type="term" value="P:trehalose biosynthetic process"/>
    <property type="evidence" value="ECO:0007669"/>
    <property type="project" value="UniProtKB-UniPathway"/>
</dbReference>
<evidence type="ECO:0000313" key="5">
    <source>
        <dbReference type="EMBL" id="SNB57085.1"/>
    </source>
</evidence>
<dbReference type="EMBL" id="FYEH01000001">
    <property type="protein sequence ID" value="SNB57085.1"/>
    <property type="molecule type" value="Genomic_DNA"/>
</dbReference>
<evidence type="ECO:0000313" key="6">
    <source>
        <dbReference type="Proteomes" id="UP000197065"/>
    </source>
</evidence>
<dbReference type="InterPro" id="IPR036412">
    <property type="entry name" value="HAD-like_sf"/>
</dbReference>
<dbReference type="UniPathway" id="UPA00299"/>